<accession>A0AA38R5I2</accession>
<comment type="caution">
    <text evidence="2">The sequence shown here is derived from an EMBL/GenBank/DDBJ whole genome shotgun (WGS) entry which is preliminary data.</text>
</comment>
<evidence type="ECO:0000313" key="3">
    <source>
        <dbReference type="Proteomes" id="UP001174694"/>
    </source>
</evidence>
<dbReference type="EMBL" id="JANBVO010000044">
    <property type="protein sequence ID" value="KAJ9134269.1"/>
    <property type="molecule type" value="Genomic_DNA"/>
</dbReference>
<keyword evidence="1" id="KW-0732">Signal</keyword>
<feature type="signal peptide" evidence="1">
    <location>
        <begin position="1"/>
        <end position="24"/>
    </location>
</feature>
<evidence type="ECO:0000256" key="1">
    <source>
        <dbReference type="SAM" id="SignalP"/>
    </source>
</evidence>
<proteinExistence type="predicted"/>
<keyword evidence="3" id="KW-1185">Reference proteome</keyword>
<dbReference type="Proteomes" id="UP001174694">
    <property type="component" value="Unassembled WGS sequence"/>
</dbReference>
<gene>
    <name evidence="2" type="ORF">NKR23_g10227</name>
</gene>
<evidence type="ECO:0000313" key="2">
    <source>
        <dbReference type="EMBL" id="KAJ9134269.1"/>
    </source>
</evidence>
<protein>
    <submittedName>
        <fullName evidence="2">Uncharacterized protein</fullName>
    </submittedName>
</protein>
<dbReference type="AlphaFoldDB" id="A0AA38R5I2"/>
<reference evidence="2" key="1">
    <citation type="submission" date="2022-07" db="EMBL/GenBank/DDBJ databases">
        <title>Fungi with potential for degradation of polypropylene.</title>
        <authorList>
            <person name="Gostincar C."/>
        </authorList>
    </citation>
    <scope>NUCLEOTIDE SEQUENCE</scope>
    <source>
        <strain evidence="2">EXF-13308</strain>
    </source>
</reference>
<sequence>MMFAQALASFAGAALLALAPTASAFNVGCTYQEYKCGYSLVSDNGYNTTELTAGVNQTGIIPPLTNVQLLQVLYRCENVAGSIVGNSFCIAGCISMGDNTQDDQCAL</sequence>
<name>A0AA38R5I2_9PEZI</name>
<organism evidence="2 3">
    <name type="scientific">Pleurostoma richardsiae</name>
    <dbReference type="NCBI Taxonomy" id="41990"/>
    <lineage>
        <taxon>Eukaryota</taxon>
        <taxon>Fungi</taxon>
        <taxon>Dikarya</taxon>
        <taxon>Ascomycota</taxon>
        <taxon>Pezizomycotina</taxon>
        <taxon>Sordariomycetes</taxon>
        <taxon>Sordariomycetidae</taxon>
        <taxon>Calosphaeriales</taxon>
        <taxon>Pleurostomataceae</taxon>
        <taxon>Pleurostoma</taxon>
    </lineage>
</organism>
<feature type="chain" id="PRO_5041306732" evidence="1">
    <location>
        <begin position="25"/>
        <end position="107"/>
    </location>
</feature>